<keyword evidence="3" id="KW-1003">Cell membrane</keyword>
<reference evidence="9 10" key="1">
    <citation type="journal article" date="2015" name="Genome Announc.">
        <title>Complete Genome Sequence of Spiroplasma cantharicola CC-1T (DSM 21588), a Bacterium Isolated from Soldier Beetle (Cantharis carolinus).</title>
        <authorList>
            <person name="Lo W.S."/>
            <person name="Liu P.Y."/>
            <person name="Kuo C.H."/>
        </authorList>
    </citation>
    <scope>NUCLEOTIDE SEQUENCE [LARGE SCALE GENOMIC DNA]</scope>
    <source>
        <strain evidence="9 10">CC-1</strain>
    </source>
</reference>
<feature type="domain" description="ABC transmembrane type-1" evidence="8">
    <location>
        <begin position="94"/>
        <end position="277"/>
    </location>
</feature>
<dbReference type="AlphaFoldDB" id="A0A0M3SJ45"/>
<dbReference type="Proteomes" id="UP000063919">
    <property type="component" value="Chromosome"/>
</dbReference>
<dbReference type="GO" id="GO:0005886">
    <property type="term" value="C:plasma membrane"/>
    <property type="evidence" value="ECO:0007669"/>
    <property type="project" value="UniProtKB-SubCell"/>
</dbReference>
<keyword evidence="2 7" id="KW-0813">Transport</keyword>
<gene>
    <name evidence="9" type="primary">phnE</name>
    <name evidence="9" type="ORF">SCANT_v1c01940</name>
</gene>
<dbReference type="KEGG" id="scj:SCANT_v1c01940"/>
<feature type="transmembrane region" description="Helical" evidence="7">
    <location>
        <begin position="91"/>
        <end position="124"/>
    </location>
</feature>
<evidence type="ECO:0000256" key="6">
    <source>
        <dbReference type="ARBA" id="ARBA00023136"/>
    </source>
</evidence>
<feature type="transmembrane region" description="Helical" evidence="7">
    <location>
        <begin position="28"/>
        <end position="47"/>
    </location>
</feature>
<comment type="subcellular location">
    <subcellularLocation>
        <location evidence="1 7">Cell membrane</location>
        <topology evidence="1 7">Multi-pass membrane protein</topology>
    </subcellularLocation>
</comment>
<accession>A0A0M3SJ45</accession>
<dbReference type="EMBL" id="CP012622">
    <property type="protein sequence ID" value="ALD66104.1"/>
    <property type="molecule type" value="Genomic_DNA"/>
</dbReference>
<evidence type="ECO:0000256" key="4">
    <source>
        <dbReference type="ARBA" id="ARBA00022692"/>
    </source>
</evidence>
<keyword evidence="6 7" id="KW-0472">Membrane</keyword>
<keyword evidence="10" id="KW-1185">Reference proteome</keyword>
<protein>
    <submittedName>
        <fullName evidence="9">Phosphonate ABC transporter permease</fullName>
    </submittedName>
</protein>
<keyword evidence="5 7" id="KW-1133">Transmembrane helix</keyword>
<dbReference type="STRING" id="362837.SCANT_v1c01940"/>
<dbReference type="InterPro" id="IPR035906">
    <property type="entry name" value="MetI-like_sf"/>
</dbReference>
<dbReference type="CDD" id="cd06261">
    <property type="entry name" value="TM_PBP2"/>
    <property type="match status" value="2"/>
</dbReference>
<dbReference type="SUPFAM" id="SSF161098">
    <property type="entry name" value="MetI-like"/>
    <property type="match status" value="2"/>
</dbReference>
<dbReference type="PATRIC" id="fig|362837.3.peg.195"/>
<dbReference type="PROSITE" id="PS50928">
    <property type="entry name" value="ABC_TM1"/>
    <property type="match status" value="2"/>
</dbReference>
<evidence type="ECO:0000256" key="2">
    <source>
        <dbReference type="ARBA" id="ARBA00022448"/>
    </source>
</evidence>
<feature type="transmembrane region" description="Helical" evidence="7">
    <location>
        <begin position="451"/>
        <end position="472"/>
    </location>
</feature>
<dbReference type="GO" id="GO:0055085">
    <property type="term" value="P:transmembrane transport"/>
    <property type="evidence" value="ECO:0007669"/>
    <property type="project" value="InterPro"/>
</dbReference>
<dbReference type="Pfam" id="PF00528">
    <property type="entry name" value="BPD_transp_1"/>
    <property type="match status" value="2"/>
</dbReference>
<dbReference type="Gene3D" id="1.10.3720.10">
    <property type="entry name" value="MetI-like"/>
    <property type="match status" value="2"/>
</dbReference>
<feature type="transmembrane region" description="Helical" evidence="7">
    <location>
        <begin position="540"/>
        <end position="556"/>
    </location>
</feature>
<feature type="transmembrane region" description="Helical" evidence="7">
    <location>
        <begin position="674"/>
        <end position="692"/>
    </location>
</feature>
<organism evidence="9 10">
    <name type="scientific">Spiroplasma cantharicola</name>
    <dbReference type="NCBI Taxonomy" id="362837"/>
    <lineage>
        <taxon>Bacteria</taxon>
        <taxon>Bacillati</taxon>
        <taxon>Mycoplasmatota</taxon>
        <taxon>Mollicutes</taxon>
        <taxon>Entomoplasmatales</taxon>
        <taxon>Spiroplasmataceae</taxon>
        <taxon>Spiroplasma</taxon>
    </lineage>
</organism>
<feature type="transmembrane region" description="Helical" evidence="7">
    <location>
        <begin position="259"/>
        <end position="280"/>
    </location>
</feature>
<feature type="domain" description="ABC transmembrane type-1" evidence="8">
    <location>
        <begin position="511"/>
        <end position="693"/>
    </location>
</feature>
<evidence type="ECO:0000256" key="7">
    <source>
        <dbReference type="RuleBase" id="RU363032"/>
    </source>
</evidence>
<comment type="similarity">
    <text evidence="7">Belongs to the binding-protein-dependent transport system permease family.</text>
</comment>
<proteinExistence type="inferred from homology"/>
<dbReference type="OrthoDB" id="8557224at2"/>
<keyword evidence="4 7" id="KW-0812">Transmembrane</keyword>
<evidence type="ECO:0000313" key="9">
    <source>
        <dbReference type="EMBL" id="ALD66104.1"/>
    </source>
</evidence>
<evidence type="ECO:0000256" key="1">
    <source>
        <dbReference type="ARBA" id="ARBA00004651"/>
    </source>
</evidence>
<dbReference type="PANTHER" id="PTHR30043:SF1">
    <property type="entry name" value="ABC TRANSPORT SYSTEM PERMEASE PROTEIN P69"/>
    <property type="match status" value="1"/>
</dbReference>
<evidence type="ECO:0000256" key="3">
    <source>
        <dbReference type="ARBA" id="ARBA00022475"/>
    </source>
</evidence>
<feature type="transmembrane region" description="Helical" evidence="7">
    <location>
        <begin position="562"/>
        <end position="586"/>
    </location>
</feature>
<sequence>MNRKINAITSRNVFAINDKYTKAPKKTFFISLSIIVFILIIFGFNMLETNWVEFFSSFSLFFERIGDLIRWDWEDFLKPDTVGIVFFNTALYSIFMTMITAFAGTIIGVLIAIPVAILAAGNIVTNKFINNTAKSLIAIFRTIPAFVYALIFVGYFGQTILTVTIVLSIFTFSITSKILFERIEHINTKIFISQQATGANKMRSFRSAVVPQISNHITSATFYALETNIRYISVIGGVTNYGIGKLIDDSRGNDDWSRVGFLLFLIISVVILLELIIYVLRKYILLDKDFILDEKNQKKYSTLIKKISRMNNLNFYIRYVIQKDLFLNLEIAKQNKDFNSIKEIKEEMRIKKNNFLSDHKSKMKKDINDFEIFKSQNLNSKNWFIWDAENSMNVRRDKIYLTNFNFEVLKLKEEIKSNLDNTALQEHETYLKNLTIDEVIKKNPKRYIKRLCLYFILFALFCYSLTFIEFNIESAETIKNTNNNIIEMFKINWLSLFIAHGYAPQSVIYLLFQTLSIAIVGTFIGAIVAYVFGILSSENIVNYYVAKFFVLITSIIRSIPTYIYAILFIALVGMGPFTATLAIAAGTVGMLTKYNREVFDDINLKVLYQLESTGLNKFQRFKYGVMPQTTSSVISYIIYRFDINFKEVALLGVVSSGNMGYLLNSYFADQLFNEFGALLFGIILFTLLIEYISTTLRNKINLGINPKYIDKIILFIKHKNFAKYKANEILGLSKADFEYIQSEAYYAYINKVIYQEAKIISKDKKVSRSHGWYLSYIKNFNLSNNLDLDLQEAKKIYNKHNLEYKNLIKEFNEKRIDFIQKLKNSKAEQIKELDLNSKNILEDKSFKKEIKASKSFIRKSTKIKIESLEY</sequence>
<feature type="transmembrane region" description="Helical" evidence="7">
    <location>
        <begin position="507"/>
        <end position="533"/>
    </location>
</feature>
<evidence type="ECO:0000313" key="10">
    <source>
        <dbReference type="Proteomes" id="UP000063919"/>
    </source>
</evidence>
<evidence type="ECO:0000256" key="5">
    <source>
        <dbReference type="ARBA" id="ARBA00022989"/>
    </source>
</evidence>
<dbReference type="PANTHER" id="PTHR30043">
    <property type="entry name" value="PHOSPHONATES TRANSPORT SYSTEM PERMEASE PROTEIN"/>
    <property type="match status" value="1"/>
</dbReference>
<evidence type="ECO:0000259" key="8">
    <source>
        <dbReference type="PROSITE" id="PS50928"/>
    </source>
</evidence>
<name>A0A0M3SJ45_9MOLU</name>
<dbReference type="InterPro" id="IPR000515">
    <property type="entry name" value="MetI-like"/>
</dbReference>